<organism evidence="4 5">
    <name type="scientific">Rhizopus stolonifer</name>
    <name type="common">Rhizopus nigricans</name>
    <dbReference type="NCBI Taxonomy" id="4846"/>
    <lineage>
        <taxon>Eukaryota</taxon>
        <taxon>Fungi</taxon>
        <taxon>Fungi incertae sedis</taxon>
        <taxon>Mucoromycota</taxon>
        <taxon>Mucoromycotina</taxon>
        <taxon>Mucoromycetes</taxon>
        <taxon>Mucorales</taxon>
        <taxon>Mucorineae</taxon>
        <taxon>Rhizopodaceae</taxon>
        <taxon>Rhizopus</taxon>
    </lineage>
</organism>
<feature type="region of interest" description="Disordered" evidence="2">
    <location>
        <begin position="1"/>
        <end position="43"/>
    </location>
</feature>
<accession>A0A367JUI7</accession>
<dbReference type="Pfam" id="PF25340">
    <property type="entry name" value="BCD_RFX"/>
    <property type="match status" value="1"/>
</dbReference>
<dbReference type="PROSITE" id="PS51526">
    <property type="entry name" value="RFX_DBD"/>
    <property type="match status" value="1"/>
</dbReference>
<feature type="compositionally biased region" description="Polar residues" evidence="2">
    <location>
        <begin position="485"/>
        <end position="502"/>
    </location>
</feature>
<sequence>MLPSECPSNEPDETTEQQSSSIAADASNNQENTENEGDILDPNIVSDREASMHVTSWVRENYVQERDHNVPRRNMYEHYKTHCIARQLTPVNSATFGKLIRVVFPELKTRRLGVRGQSKYHYCGIRVKPSSESHQTNDPILTITEDPRQFDDRSTVSIIAPNLSDSSVSTHLPPFKKPTIISYHINNSLDNNLISFITAYEKHCKDILISVTSHQVEEMNEIMGRFYENMPDNFRFLIRDIPEVTESVWRYDSLFFDTIIERFLPNVNYPLSQKMMLTLRTFTRELADHINTFISHFPINFYQKKLDVARIFAAKFRRHLSLNQAAQTASVILSMPDHLLAMRRDWEVFDFDGLLDQTLWVCDCNVTEIRHILNQEIYDLLTVKISLEQWMHWTSNIVDNYLNKFVPSSSSEAGHFLTQAKQFLLKWTFYASLVMKDLARQNARSFSSFNTLRLFLDEYALYLVEENIAQINYLLLKQQHTIQQAESSSSHPDIFPPSSSSTNKEHRS</sequence>
<dbReference type="PANTHER" id="PTHR12619">
    <property type="entry name" value="RFX TRANSCRIPTION FACTOR FAMILY"/>
    <property type="match status" value="1"/>
</dbReference>
<gene>
    <name evidence="4" type="ORF">CU098_009129</name>
</gene>
<dbReference type="Proteomes" id="UP000253551">
    <property type="component" value="Unassembled WGS sequence"/>
</dbReference>
<protein>
    <recommendedName>
        <fullName evidence="3">RFX-type winged-helix domain-containing protein</fullName>
    </recommendedName>
</protein>
<evidence type="ECO:0000313" key="5">
    <source>
        <dbReference type="Proteomes" id="UP000253551"/>
    </source>
</evidence>
<keyword evidence="1" id="KW-0238">DNA-binding</keyword>
<dbReference type="Gene3D" id="1.10.10.10">
    <property type="entry name" value="Winged helix-like DNA-binding domain superfamily/Winged helix DNA-binding domain"/>
    <property type="match status" value="1"/>
</dbReference>
<dbReference type="AlphaFoldDB" id="A0A367JUI7"/>
<feature type="compositionally biased region" description="Polar residues" evidence="2">
    <location>
        <begin position="16"/>
        <end position="32"/>
    </location>
</feature>
<proteinExistence type="predicted"/>
<dbReference type="SUPFAM" id="SSF46785">
    <property type="entry name" value="Winged helix' DNA-binding domain"/>
    <property type="match status" value="1"/>
</dbReference>
<reference evidence="4 5" key="1">
    <citation type="journal article" date="2018" name="G3 (Bethesda)">
        <title>Phylogenetic and Phylogenomic Definition of Rhizopus Species.</title>
        <authorList>
            <person name="Gryganskyi A.P."/>
            <person name="Golan J."/>
            <person name="Dolatabadi S."/>
            <person name="Mondo S."/>
            <person name="Robb S."/>
            <person name="Idnurm A."/>
            <person name="Muszewska A."/>
            <person name="Steczkiewicz K."/>
            <person name="Masonjones S."/>
            <person name="Liao H.L."/>
            <person name="Gajdeczka M.T."/>
            <person name="Anike F."/>
            <person name="Vuek A."/>
            <person name="Anishchenko I.M."/>
            <person name="Voigt K."/>
            <person name="de Hoog G.S."/>
            <person name="Smith M.E."/>
            <person name="Heitman J."/>
            <person name="Vilgalys R."/>
            <person name="Stajich J.E."/>
        </authorList>
    </citation>
    <scope>NUCLEOTIDE SEQUENCE [LARGE SCALE GENOMIC DNA]</scope>
    <source>
        <strain evidence="4 5">LSU 92-RS-03</strain>
    </source>
</reference>
<comment type="caution">
    <text evidence="4">The sequence shown here is derived from an EMBL/GenBank/DDBJ whole genome shotgun (WGS) entry which is preliminary data.</text>
</comment>
<dbReference type="GO" id="GO:0000981">
    <property type="term" value="F:DNA-binding transcription factor activity, RNA polymerase II-specific"/>
    <property type="evidence" value="ECO:0007669"/>
    <property type="project" value="TreeGrafter"/>
</dbReference>
<dbReference type="InterPro" id="IPR036390">
    <property type="entry name" value="WH_DNA-bd_sf"/>
</dbReference>
<dbReference type="InterPro" id="IPR039779">
    <property type="entry name" value="RFX-like"/>
</dbReference>
<dbReference type="InterPro" id="IPR057321">
    <property type="entry name" value="RFX1-4/6/8-like_BCD"/>
</dbReference>
<name>A0A367JUI7_RHIST</name>
<evidence type="ECO:0000313" key="4">
    <source>
        <dbReference type="EMBL" id="RCH93587.1"/>
    </source>
</evidence>
<keyword evidence="5" id="KW-1185">Reference proteome</keyword>
<dbReference type="GO" id="GO:0000978">
    <property type="term" value="F:RNA polymerase II cis-regulatory region sequence-specific DNA binding"/>
    <property type="evidence" value="ECO:0007669"/>
    <property type="project" value="TreeGrafter"/>
</dbReference>
<evidence type="ECO:0000256" key="1">
    <source>
        <dbReference type="ARBA" id="ARBA00023125"/>
    </source>
</evidence>
<dbReference type="EMBL" id="PJQM01002672">
    <property type="protein sequence ID" value="RCH93587.1"/>
    <property type="molecule type" value="Genomic_DNA"/>
</dbReference>
<dbReference type="OrthoDB" id="10056949at2759"/>
<dbReference type="InterPro" id="IPR003150">
    <property type="entry name" value="DNA-bd_RFX"/>
</dbReference>
<dbReference type="Pfam" id="PF02257">
    <property type="entry name" value="RFX_DNA_binding"/>
    <property type="match status" value="1"/>
</dbReference>
<feature type="region of interest" description="Disordered" evidence="2">
    <location>
        <begin position="485"/>
        <end position="508"/>
    </location>
</feature>
<evidence type="ECO:0000259" key="3">
    <source>
        <dbReference type="PROSITE" id="PS51526"/>
    </source>
</evidence>
<dbReference type="PANTHER" id="PTHR12619:SF5">
    <property type="entry name" value="TRANSCRIPTION FACTOR RFX4"/>
    <property type="match status" value="1"/>
</dbReference>
<evidence type="ECO:0000256" key="2">
    <source>
        <dbReference type="SAM" id="MobiDB-lite"/>
    </source>
</evidence>
<dbReference type="STRING" id="4846.A0A367JUI7"/>
<dbReference type="FunFam" id="1.10.10.10:FF:000422">
    <property type="entry name" value="DNA-binding protein RFX7"/>
    <property type="match status" value="1"/>
</dbReference>
<dbReference type="InterPro" id="IPR036388">
    <property type="entry name" value="WH-like_DNA-bd_sf"/>
</dbReference>
<feature type="domain" description="RFX-type winged-helix" evidence="3">
    <location>
        <begin position="54"/>
        <end position="129"/>
    </location>
</feature>